<evidence type="ECO:0000313" key="7">
    <source>
        <dbReference type="EMBL" id="CAI06969.1"/>
    </source>
</evidence>
<dbReference type="InterPro" id="IPR035093">
    <property type="entry name" value="RelE/ParE_toxin_dom_sf"/>
</dbReference>
<dbReference type="GO" id="GO:0004519">
    <property type="term" value="F:endonuclease activity"/>
    <property type="evidence" value="ECO:0007669"/>
    <property type="project" value="UniProtKB-KW"/>
</dbReference>
<evidence type="ECO:0000256" key="6">
    <source>
        <dbReference type="ARBA" id="ARBA00030388"/>
    </source>
</evidence>
<reference evidence="7 8" key="1">
    <citation type="journal article" date="2005" name="Arch. Microbiol.">
        <title>The genome sequence of an anaerobic aromatic-degrading denitrifying bacterium, strain EbN1.</title>
        <authorList>
            <person name="Rabus R."/>
            <person name="Kube M."/>
            <person name="Heider J."/>
            <person name="Beck A."/>
            <person name="Heitmann K."/>
            <person name="Widdel F."/>
            <person name="Reinhardt R."/>
        </authorList>
    </citation>
    <scope>NUCLEOTIDE SEQUENCE [LARGE SCALE GENOMIC DNA]</scope>
    <source>
        <strain evidence="7 8">EbN1</strain>
    </source>
</reference>
<comment type="similarity">
    <text evidence="1">Belongs to the YoeB family.</text>
</comment>
<evidence type="ECO:0000256" key="2">
    <source>
        <dbReference type="ARBA" id="ARBA00022649"/>
    </source>
</evidence>
<accession>Q5P6U2</accession>
<evidence type="ECO:0000256" key="4">
    <source>
        <dbReference type="ARBA" id="ARBA00022759"/>
    </source>
</evidence>
<dbReference type="SUPFAM" id="SSF143011">
    <property type="entry name" value="RelE-like"/>
    <property type="match status" value="1"/>
</dbReference>
<sequence length="110" mass="12884">MPIEEKLLKLAWTLAAWEDYEYWQGQDRKALKRISALIKDCLRHPFEGIGKPEPLKENLSGFWSRRIDDTHRLVYCVDGQALAVIACRYHYQCKRPPLPRPLTLAQTLSF</sequence>
<dbReference type="STRING" id="76114.ebA1543"/>
<dbReference type="Pfam" id="PF06769">
    <property type="entry name" value="YoeB_toxin"/>
    <property type="match status" value="1"/>
</dbReference>
<dbReference type="RefSeq" id="WP_011236695.1">
    <property type="nucleotide sequence ID" value="NC_006513.1"/>
</dbReference>
<dbReference type="GO" id="GO:0006401">
    <property type="term" value="P:RNA catabolic process"/>
    <property type="evidence" value="ECO:0007669"/>
    <property type="project" value="InterPro"/>
</dbReference>
<dbReference type="eggNOG" id="COG4115">
    <property type="taxonomic scope" value="Bacteria"/>
</dbReference>
<dbReference type="HOGENOM" id="CLU_169492_2_2_4"/>
<evidence type="ECO:0000313" key="8">
    <source>
        <dbReference type="Proteomes" id="UP000006552"/>
    </source>
</evidence>
<keyword evidence="3" id="KW-0540">Nuclease</keyword>
<dbReference type="Proteomes" id="UP000006552">
    <property type="component" value="Chromosome"/>
</dbReference>
<organism evidence="7 8">
    <name type="scientific">Aromatoleum aromaticum (strain DSM 19018 / LMG 30748 / EbN1)</name>
    <name type="common">Azoarcus sp. (strain EbN1)</name>
    <dbReference type="NCBI Taxonomy" id="76114"/>
    <lineage>
        <taxon>Bacteria</taxon>
        <taxon>Pseudomonadati</taxon>
        <taxon>Pseudomonadota</taxon>
        <taxon>Betaproteobacteria</taxon>
        <taxon>Rhodocyclales</taxon>
        <taxon>Rhodocyclaceae</taxon>
        <taxon>Aromatoleum</taxon>
    </lineage>
</organism>
<keyword evidence="5" id="KW-0378">Hydrolase</keyword>
<dbReference type="PANTHER" id="PTHR38039:SF1">
    <property type="entry name" value="TOXIN YOEB"/>
    <property type="match status" value="1"/>
</dbReference>
<evidence type="ECO:0000256" key="5">
    <source>
        <dbReference type="ARBA" id="ARBA00022801"/>
    </source>
</evidence>
<protein>
    <recommendedName>
        <fullName evidence="6">Putative mRNA interferase YoeB</fullName>
    </recommendedName>
</protein>
<dbReference type="EMBL" id="CR555306">
    <property type="protein sequence ID" value="CAI06969.1"/>
    <property type="molecule type" value="Genomic_DNA"/>
</dbReference>
<keyword evidence="4" id="KW-0255">Endonuclease</keyword>
<dbReference type="PANTHER" id="PTHR38039">
    <property type="entry name" value="TOXIN YOEB"/>
    <property type="match status" value="1"/>
</dbReference>
<dbReference type="NCBIfam" id="TIGR02116">
    <property type="entry name" value="toxin_Txe_YoeB"/>
    <property type="match status" value="1"/>
</dbReference>
<evidence type="ECO:0000256" key="3">
    <source>
        <dbReference type="ARBA" id="ARBA00022722"/>
    </source>
</evidence>
<dbReference type="InterPro" id="IPR009614">
    <property type="entry name" value="YoeB_toxin"/>
</dbReference>
<name>Q5P6U2_AROAE</name>
<dbReference type="OrthoDB" id="9801102at2"/>
<gene>
    <name evidence="7" type="ORF">ebA1543</name>
</gene>
<dbReference type="AlphaFoldDB" id="Q5P6U2"/>
<keyword evidence="2" id="KW-1277">Toxin-antitoxin system</keyword>
<keyword evidence="8" id="KW-1185">Reference proteome</keyword>
<dbReference type="KEGG" id="eba:ebA1543"/>
<dbReference type="GO" id="GO:0016787">
    <property type="term" value="F:hydrolase activity"/>
    <property type="evidence" value="ECO:0007669"/>
    <property type="project" value="UniProtKB-KW"/>
</dbReference>
<proteinExistence type="inferred from homology"/>
<evidence type="ECO:0000256" key="1">
    <source>
        <dbReference type="ARBA" id="ARBA00008172"/>
    </source>
</evidence>
<dbReference type="Gene3D" id="3.30.2310.20">
    <property type="entry name" value="RelE-like"/>
    <property type="match status" value="1"/>
</dbReference>